<evidence type="ECO:0000256" key="1">
    <source>
        <dbReference type="SAM" id="MobiDB-lite"/>
    </source>
</evidence>
<proteinExistence type="predicted"/>
<feature type="domain" description="DUF1985" evidence="2">
    <location>
        <begin position="109"/>
        <end position="151"/>
    </location>
</feature>
<evidence type="ECO:0000313" key="5">
    <source>
        <dbReference type="Proteomes" id="UP000028999"/>
    </source>
</evidence>
<dbReference type="EMBL" id="LK032169">
    <property type="protein sequence ID" value="CDY25143.1"/>
    <property type="molecule type" value="Genomic_DNA"/>
</dbReference>
<dbReference type="Gramene" id="CDY25143">
    <property type="protein sequence ID" value="CDY25143"/>
    <property type="gene ID" value="GSBRNA2T00029051001"/>
</dbReference>
<dbReference type="InterPro" id="IPR015410">
    <property type="entry name" value="DUF1985"/>
</dbReference>
<organism evidence="4 5">
    <name type="scientific">Brassica napus</name>
    <name type="common">Rape</name>
    <dbReference type="NCBI Taxonomy" id="3708"/>
    <lineage>
        <taxon>Eukaryota</taxon>
        <taxon>Viridiplantae</taxon>
        <taxon>Streptophyta</taxon>
        <taxon>Embryophyta</taxon>
        <taxon>Tracheophyta</taxon>
        <taxon>Spermatophyta</taxon>
        <taxon>Magnoliopsida</taxon>
        <taxon>eudicotyledons</taxon>
        <taxon>Gunneridae</taxon>
        <taxon>Pentapetalae</taxon>
        <taxon>rosids</taxon>
        <taxon>malvids</taxon>
        <taxon>Brassicales</taxon>
        <taxon>Brassicaceae</taxon>
        <taxon>Brassiceae</taxon>
        <taxon>Brassica</taxon>
    </lineage>
</organism>
<feature type="region of interest" description="Disordered" evidence="1">
    <location>
        <begin position="1"/>
        <end position="35"/>
    </location>
</feature>
<name>A0A078GKN5_BRANA</name>
<accession>A0A078GKN5</accession>
<sequence>MSKRQSIRGEDTGAANARARGRSLRGKEIAEDSTEVEDVKESLPGRLFATDRFPSERVNTYSTTDFLLCVRDLLNGSVEMGQILDSCFGRLFSLPVRRLLAGKVVQRMLTREVFTKKKYELWAVFGGKPLRFSLVEFGEVTGLPCGEFEEGYSIDYDLKHVNLVKNLKKFFAFQWGREAFQAAIRTMMPGPKVMGKCEDPTGNFCKKLRQKSVRLLGFPHALQLVAFEAIPRLLVQAGGDDSVTLMNFPGKFLPQHAGLNVCDLREAEHDPGLMVQPMMEISGVHEERWGVWDDEKYDKKRRLSGYFKREIMVDGEEHARMVSRVEELGTEVLRLKEVVEKQGRQFEKWKTFMKGKSAAKKFGSV</sequence>
<dbReference type="Proteomes" id="UP000028999">
    <property type="component" value="Unassembled WGS sequence"/>
</dbReference>
<keyword evidence="5" id="KW-1185">Reference proteome</keyword>
<dbReference type="PANTHER" id="PTHR48449:SF1">
    <property type="entry name" value="DUF1985 DOMAIN-CONTAINING PROTEIN"/>
    <property type="match status" value="1"/>
</dbReference>
<protein>
    <submittedName>
        <fullName evidence="3">(rape) hypothetical protein</fullName>
    </submittedName>
    <submittedName>
        <fullName evidence="4">BnaC07g03640D protein</fullName>
    </submittedName>
</protein>
<dbReference type="AlphaFoldDB" id="A0A078GKN5"/>
<dbReference type="Proteomes" id="UP001295469">
    <property type="component" value="Chromosome C07"/>
</dbReference>
<dbReference type="Pfam" id="PF09331">
    <property type="entry name" value="DUF1985"/>
    <property type="match status" value="1"/>
</dbReference>
<evidence type="ECO:0000259" key="2">
    <source>
        <dbReference type="Pfam" id="PF09331"/>
    </source>
</evidence>
<dbReference type="PaxDb" id="3708-A0A078GKN5"/>
<dbReference type="EMBL" id="HG994371">
    <property type="protein sequence ID" value="CAF1950630.1"/>
    <property type="molecule type" value="Genomic_DNA"/>
</dbReference>
<reference evidence="3" key="3">
    <citation type="submission" date="2021-01" db="EMBL/GenBank/DDBJ databases">
        <authorList>
            <consortium name="Genoscope - CEA"/>
            <person name="William W."/>
        </authorList>
    </citation>
    <scope>NUCLEOTIDE SEQUENCE</scope>
</reference>
<evidence type="ECO:0000313" key="4">
    <source>
        <dbReference type="EMBL" id="CDY25143.1"/>
    </source>
</evidence>
<gene>
    <name evidence="4" type="primary">BnaC07g03640D</name>
    <name evidence="3" type="ORF">DARMORV10_C07P04710.1</name>
    <name evidence="4" type="ORF">GSBRNA2T00029051001</name>
</gene>
<dbReference type="PANTHER" id="PTHR48449">
    <property type="entry name" value="DUF1985 DOMAIN-CONTAINING PROTEIN"/>
    <property type="match status" value="1"/>
</dbReference>
<evidence type="ECO:0000313" key="3">
    <source>
        <dbReference type="EMBL" id="CAF1950630.1"/>
    </source>
</evidence>
<reference evidence="4 5" key="1">
    <citation type="journal article" date="2014" name="Science">
        <title>Plant genetics. Early allopolyploid evolution in the post-Neolithic Brassica napus oilseed genome.</title>
        <authorList>
            <person name="Chalhoub B."/>
            <person name="Denoeud F."/>
            <person name="Liu S."/>
            <person name="Parkin I.A."/>
            <person name="Tang H."/>
            <person name="Wang X."/>
            <person name="Chiquet J."/>
            <person name="Belcram H."/>
            <person name="Tong C."/>
            <person name="Samans B."/>
            <person name="Correa M."/>
            <person name="Da Silva C."/>
            <person name="Just J."/>
            <person name="Falentin C."/>
            <person name="Koh C.S."/>
            <person name="Le Clainche I."/>
            <person name="Bernard M."/>
            <person name="Bento P."/>
            <person name="Noel B."/>
            <person name="Labadie K."/>
            <person name="Alberti A."/>
            <person name="Charles M."/>
            <person name="Arnaud D."/>
            <person name="Guo H."/>
            <person name="Daviaud C."/>
            <person name="Alamery S."/>
            <person name="Jabbari K."/>
            <person name="Zhao M."/>
            <person name="Edger P.P."/>
            <person name="Chelaifa H."/>
            <person name="Tack D."/>
            <person name="Lassalle G."/>
            <person name="Mestiri I."/>
            <person name="Schnel N."/>
            <person name="Le Paslier M.C."/>
            <person name="Fan G."/>
            <person name="Renault V."/>
            <person name="Bayer P.E."/>
            <person name="Golicz A.A."/>
            <person name="Manoli S."/>
            <person name="Lee T.H."/>
            <person name="Thi V.H."/>
            <person name="Chalabi S."/>
            <person name="Hu Q."/>
            <person name="Fan C."/>
            <person name="Tollenaere R."/>
            <person name="Lu Y."/>
            <person name="Battail C."/>
            <person name="Shen J."/>
            <person name="Sidebottom C.H."/>
            <person name="Wang X."/>
            <person name="Canaguier A."/>
            <person name="Chauveau A."/>
            <person name="Berard A."/>
            <person name="Deniot G."/>
            <person name="Guan M."/>
            <person name="Liu Z."/>
            <person name="Sun F."/>
            <person name="Lim Y.P."/>
            <person name="Lyons E."/>
            <person name="Town C.D."/>
            <person name="Bancroft I."/>
            <person name="Wang X."/>
            <person name="Meng J."/>
            <person name="Ma J."/>
            <person name="Pires J.C."/>
            <person name="King G.J."/>
            <person name="Brunel D."/>
            <person name="Delourme R."/>
            <person name="Renard M."/>
            <person name="Aury J.M."/>
            <person name="Adams K.L."/>
            <person name="Batley J."/>
            <person name="Snowdon R.J."/>
            <person name="Tost J."/>
            <person name="Edwards D."/>
            <person name="Zhou Y."/>
            <person name="Hua W."/>
            <person name="Sharpe A.G."/>
            <person name="Paterson A.H."/>
            <person name="Guan C."/>
            <person name="Wincker P."/>
        </authorList>
    </citation>
    <scope>NUCLEOTIDE SEQUENCE [LARGE SCALE GENOMIC DNA]</scope>
    <source>
        <strain evidence="5">cv. Darmor-bzh</strain>
    </source>
</reference>
<reference evidence="4" key="2">
    <citation type="submission" date="2014-06" db="EMBL/GenBank/DDBJ databases">
        <authorList>
            <person name="Genoscope - CEA"/>
        </authorList>
    </citation>
    <scope>NUCLEOTIDE SEQUENCE</scope>
</reference>